<feature type="transmembrane region" description="Helical" evidence="2">
    <location>
        <begin position="323"/>
        <end position="344"/>
    </location>
</feature>
<evidence type="ECO:0000313" key="4">
    <source>
        <dbReference type="Proteomes" id="UP000317835"/>
    </source>
</evidence>
<dbReference type="Proteomes" id="UP000317835">
    <property type="component" value="Chromosome"/>
</dbReference>
<dbReference type="EMBL" id="CP036426">
    <property type="protein sequence ID" value="QDV34559.1"/>
    <property type="molecule type" value="Genomic_DNA"/>
</dbReference>
<feature type="transmembrane region" description="Helical" evidence="2">
    <location>
        <begin position="208"/>
        <end position="232"/>
    </location>
</feature>
<evidence type="ECO:0000313" key="3">
    <source>
        <dbReference type="EMBL" id="QDV34559.1"/>
    </source>
</evidence>
<gene>
    <name evidence="3" type="ORF">ElP_24490</name>
</gene>
<name>A0A518H128_9BACT</name>
<feature type="region of interest" description="Disordered" evidence="1">
    <location>
        <begin position="490"/>
        <end position="530"/>
    </location>
</feature>
<keyword evidence="2" id="KW-1133">Transmembrane helix</keyword>
<feature type="transmembrane region" description="Helical" evidence="2">
    <location>
        <begin position="174"/>
        <end position="196"/>
    </location>
</feature>
<evidence type="ECO:0000256" key="2">
    <source>
        <dbReference type="SAM" id="Phobius"/>
    </source>
</evidence>
<feature type="transmembrane region" description="Helical" evidence="2">
    <location>
        <begin position="144"/>
        <end position="162"/>
    </location>
</feature>
<feature type="transmembrane region" description="Helical" evidence="2">
    <location>
        <begin position="58"/>
        <end position="78"/>
    </location>
</feature>
<feature type="transmembrane region" description="Helical" evidence="2">
    <location>
        <begin position="275"/>
        <end position="296"/>
    </location>
</feature>
<feature type="transmembrane region" description="Helical" evidence="2">
    <location>
        <begin position="390"/>
        <end position="411"/>
    </location>
</feature>
<evidence type="ECO:0000256" key="1">
    <source>
        <dbReference type="SAM" id="MobiDB-lite"/>
    </source>
</evidence>
<sequence length="530" mass="57218">MAGVLDIVLDNPILTKHSRSRLRRNRVVPWSIVVVTLCAVICWVFYQQNGLLGTTPLTMVIMLQVVALVFAGAGEIGGSVGGARESGILDFHRVSPVPPLWLAIGFFFGAPLLEYWLTLLTMPFAIFLAVIGPVGWQGLAAFEFPLLLAAWLVHTLTLLGAMVSKKPKAGNRGLIGLVIFGLFMGQGIFFGIQFFLFDLAGQMATIRFFGLPVPWMVLVVAYEAILIGFLFIPSVRRMRSDRIHLFSKPQAIAFLVTIVTLVLGVTWSLRGYDFLVVSLLYALVFVAILLAVTVTPDRSEYIKGLRRAIRMGRKRPSPWADPGANRLSLFVLCAVVLLGTTVAWEVVEGRERGGPSAYSQTIAIGVLTIAYVGLGLQAAQLYMRKHGHTLFALFLFFAWIVPLVIAGGLAAGQFDPQASLTSAALSPLAGIMISTGLMEDAGPAFEVGFGPPRVAAVGSALTFTFLFHFLLDVVQRRLDRAVRDVSARRDPDPFDDILGVPGAQKDPELADPGGAPFARAAEGLGGEPSA</sequence>
<accession>A0A518H128</accession>
<keyword evidence="4" id="KW-1185">Reference proteome</keyword>
<organism evidence="3 4">
    <name type="scientific">Tautonia plasticadhaerens</name>
    <dbReference type="NCBI Taxonomy" id="2527974"/>
    <lineage>
        <taxon>Bacteria</taxon>
        <taxon>Pseudomonadati</taxon>
        <taxon>Planctomycetota</taxon>
        <taxon>Planctomycetia</taxon>
        <taxon>Isosphaerales</taxon>
        <taxon>Isosphaeraceae</taxon>
        <taxon>Tautonia</taxon>
    </lineage>
</organism>
<feature type="transmembrane region" description="Helical" evidence="2">
    <location>
        <begin position="99"/>
        <end position="132"/>
    </location>
</feature>
<dbReference type="RefSeq" id="WP_145269535.1">
    <property type="nucleotide sequence ID" value="NZ_CP036426.1"/>
</dbReference>
<dbReference type="OrthoDB" id="244332at2"/>
<feature type="transmembrane region" description="Helical" evidence="2">
    <location>
        <begin position="27"/>
        <end position="46"/>
    </location>
</feature>
<protein>
    <submittedName>
        <fullName evidence="3">Uncharacterized protein</fullName>
    </submittedName>
</protein>
<feature type="transmembrane region" description="Helical" evidence="2">
    <location>
        <begin position="252"/>
        <end position="269"/>
    </location>
</feature>
<feature type="transmembrane region" description="Helical" evidence="2">
    <location>
        <begin position="356"/>
        <end position="378"/>
    </location>
</feature>
<feature type="transmembrane region" description="Helical" evidence="2">
    <location>
        <begin position="454"/>
        <end position="474"/>
    </location>
</feature>
<dbReference type="KEGG" id="tpla:ElP_24490"/>
<proteinExistence type="predicted"/>
<keyword evidence="2" id="KW-0812">Transmembrane</keyword>
<reference evidence="3 4" key="1">
    <citation type="submission" date="2019-02" db="EMBL/GenBank/DDBJ databases">
        <title>Deep-cultivation of Planctomycetes and their phenomic and genomic characterization uncovers novel biology.</title>
        <authorList>
            <person name="Wiegand S."/>
            <person name="Jogler M."/>
            <person name="Boedeker C."/>
            <person name="Pinto D."/>
            <person name="Vollmers J."/>
            <person name="Rivas-Marin E."/>
            <person name="Kohn T."/>
            <person name="Peeters S.H."/>
            <person name="Heuer A."/>
            <person name="Rast P."/>
            <person name="Oberbeckmann S."/>
            <person name="Bunk B."/>
            <person name="Jeske O."/>
            <person name="Meyerdierks A."/>
            <person name="Storesund J.E."/>
            <person name="Kallscheuer N."/>
            <person name="Luecker S."/>
            <person name="Lage O.M."/>
            <person name="Pohl T."/>
            <person name="Merkel B.J."/>
            <person name="Hornburger P."/>
            <person name="Mueller R.-W."/>
            <person name="Bruemmer F."/>
            <person name="Labrenz M."/>
            <person name="Spormann A.M."/>
            <person name="Op den Camp H."/>
            <person name="Overmann J."/>
            <person name="Amann R."/>
            <person name="Jetten M.S.M."/>
            <person name="Mascher T."/>
            <person name="Medema M.H."/>
            <person name="Devos D.P."/>
            <person name="Kaster A.-K."/>
            <person name="Ovreas L."/>
            <person name="Rohde M."/>
            <person name="Galperin M.Y."/>
            <person name="Jogler C."/>
        </authorList>
    </citation>
    <scope>NUCLEOTIDE SEQUENCE [LARGE SCALE GENOMIC DNA]</scope>
    <source>
        <strain evidence="3 4">ElP</strain>
    </source>
</reference>
<keyword evidence="2" id="KW-0472">Membrane</keyword>
<dbReference type="AlphaFoldDB" id="A0A518H128"/>